<dbReference type="PANTHER" id="PTHR30093">
    <property type="entry name" value="GENERAL SECRETION PATHWAY PROTEIN G"/>
    <property type="match status" value="1"/>
</dbReference>
<dbReference type="InterPro" id="IPR045584">
    <property type="entry name" value="Pilin-like"/>
</dbReference>
<dbReference type="SUPFAM" id="SSF54523">
    <property type="entry name" value="Pili subunits"/>
    <property type="match status" value="1"/>
</dbReference>
<evidence type="ECO:0000313" key="1">
    <source>
        <dbReference type="EMBL" id="MBB6050209.1"/>
    </source>
</evidence>
<dbReference type="NCBIfam" id="TIGR04294">
    <property type="entry name" value="pre_pil_HX9DG"/>
    <property type="match status" value="1"/>
</dbReference>
<protein>
    <submittedName>
        <fullName evidence="1">Prepilin-type N-terminal cleavage/methylation domain-containing protein/prepilin-type processing-associated H-X9-DG protein</fullName>
    </submittedName>
</protein>
<dbReference type="EMBL" id="JACHGW010000002">
    <property type="protein sequence ID" value="MBB6050209.1"/>
    <property type="molecule type" value="Genomic_DNA"/>
</dbReference>
<name>A0A7W9W598_ARMRO</name>
<proteinExistence type="predicted"/>
<dbReference type="Gene3D" id="3.30.700.10">
    <property type="entry name" value="Glycoprotein, Type 4 Pilin"/>
    <property type="match status" value="1"/>
</dbReference>
<dbReference type="Pfam" id="PF07963">
    <property type="entry name" value="N_methyl"/>
    <property type="match status" value="1"/>
</dbReference>
<dbReference type="Proteomes" id="UP000520814">
    <property type="component" value="Unassembled WGS sequence"/>
</dbReference>
<sequence>MKKAFTLIELLVVIAIIAILAAILFPVFAQARAKARQTSDLSNLKQLALGWLMYAQDYDETVMPSGLQTALTTGVRVQYWYAAVRSGAAFGSAPDLGEQNGLLWPYLKNASILGDTAASGMPFSTLWGRVHYGYNVCYLGGYGTFAHPGGPQPGWTQNPASMAAVEVPADTLVFANNGLWNTVENRVTLHPWAWPPSSRAGATPTIHARHNQKANVAFADGHAKAFSVQTPATIANAAAIRSANLGFLTPGAAINDAFYNGRGTP</sequence>
<dbReference type="RefSeq" id="WP_184194738.1">
    <property type="nucleotide sequence ID" value="NZ_JACHGW010000002.1"/>
</dbReference>
<gene>
    <name evidence="1" type="ORF">HNQ39_002000</name>
</gene>
<comment type="caution">
    <text evidence="1">The sequence shown here is derived from an EMBL/GenBank/DDBJ whole genome shotgun (WGS) entry which is preliminary data.</text>
</comment>
<organism evidence="1 2">
    <name type="scientific">Armatimonas rosea</name>
    <dbReference type="NCBI Taxonomy" id="685828"/>
    <lineage>
        <taxon>Bacteria</taxon>
        <taxon>Bacillati</taxon>
        <taxon>Armatimonadota</taxon>
        <taxon>Armatimonadia</taxon>
        <taxon>Armatimonadales</taxon>
        <taxon>Armatimonadaceae</taxon>
        <taxon>Armatimonas</taxon>
    </lineage>
</organism>
<dbReference type="InterPro" id="IPR027558">
    <property type="entry name" value="Pre_pil_HX9DG_C"/>
</dbReference>
<keyword evidence="2" id="KW-1185">Reference proteome</keyword>
<dbReference type="AlphaFoldDB" id="A0A7W9W598"/>
<evidence type="ECO:0000313" key="2">
    <source>
        <dbReference type="Proteomes" id="UP000520814"/>
    </source>
</evidence>
<dbReference type="NCBIfam" id="TIGR02532">
    <property type="entry name" value="IV_pilin_GFxxxE"/>
    <property type="match status" value="1"/>
</dbReference>
<dbReference type="InterPro" id="IPR012902">
    <property type="entry name" value="N_methyl_site"/>
</dbReference>
<dbReference type="PANTHER" id="PTHR30093:SF2">
    <property type="entry name" value="TYPE II SECRETION SYSTEM PROTEIN H"/>
    <property type="match status" value="1"/>
</dbReference>
<accession>A0A7W9W598</accession>
<reference evidence="1 2" key="1">
    <citation type="submission" date="2020-08" db="EMBL/GenBank/DDBJ databases">
        <title>Genomic Encyclopedia of Type Strains, Phase IV (KMG-IV): sequencing the most valuable type-strain genomes for metagenomic binning, comparative biology and taxonomic classification.</title>
        <authorList>
            <person name="Goeker M."/>
        </authorList>
    </citation>
    <scope>NUCLEOTIDE SEQUENCE [LARGE SCALE GENOMIC DNA]</scope>
    <source>
        <strain evidence="1 2">DSM 23562</strain>
    </source>
</reference>